<evidence type="ECO:0000313" key="1">
    <source>
        <dbReference type="EMBL" id="KLV27245.1"/>
    </source>
</evidence>
<reference evidence="1 2" key="1">
    <citation type="submission" date="2015-05" db="EMBL/GenBank/DDBJ databases">
        <title>Whole genome sequence and identification of bacterial endophytes from Costus igneus.</title>
        <authorList>
            <person name="Lee Y.P."/>
            <person name="Gan H.M."/>
            <person name="Eng W."/>
            <person name="Wheatley M.S."/>
            <person name="Caraballo A."/>
            <person name="Polter S."/>
            <person name="Savka M.A."/>
            <person name="Hudson A.O."/>
        </authorList>
    </citation>
    <scope>NUCLEOTIDE SEQUENCE [LARGE SCALE GENOMIC DNA]</scope>
    <source>
        <strain evidence="1 2">RIT379</strain>
    </source>
</reference>
<gene>
    <name evidence="1" type="ORF">ABW02_06920</name>
</gene>
<keyword evidence="2" id="KW-1185">Reference proteome</keyword>
<protein>
    <submittedName>
        <fullName evidence="1">Uncharacterized protein</fullName>
    </submittedName>
</protein>
<dbReference type="OrthoDB" id="2922990at2"/>
<comment type="caution">
    <text evidence="1">The sequence shown here is derived from an EMBL/GenBank/DDBJ whole genome shotgun (WGS) entry which is preliminary data.</text>
</comment>
<dbReference type="AlphaFoldDB" id="A0A0J1LEA9"/>
<proteinExistence type="predicted"/>
<dbReference type="EMBL" id="LDPH01000004">
    <property type="protein sequence ID" value="KLV27245.1"/>
    <property type="molecule type" value="Genomic_DNA"/>
</dbReference>
<dbReference type="Proteomes" id="UP000036045">
    <property type="component" value="Unassembled WGS sequence"/>
</dbReference>
<organism evidence="1 2">
    <name type="scientific">Niallia circulans</name>
    <name type="common">Bacillus circulans</name>
    <dbReference type="NCBI Taxonomy" id="1397"/>
    <lineage>
        <taxon>Bacteria</taxon>
        <taxon>Bacillati</taxon>
        <taxon>Bacillota</taxon>
        <taxon>Bacilli</taxon>
        <taxon>Bacillales</taxon>
        <taxon>Bacillaceae</taxon>
        <taxon>Niallia</taxon>
    </lineage>
</organism>
<sequence length="88" mass="10072">MKYFEVSSPYYALLKAESKEKAKEKYIEHVADKDGSLDVCMNEVGRDYALARFSQTPLENKKLVPVKQVLEDFHAAEYEVLIIDSALI</sequence>
<dbReference type="RefSeq" id="WP_047941224.1">
    <property type="nucleotide sequence ID" value="NZ_LDPH01000004.1"/>
</dbReference>
<dbReference type="PATRIC" id="fig|1397.4.peg.4062"/>
<accession>A0A0J1LEA9</accession>
<evidence type="ECO:0000313" key="2">
    <source>
        <dbReference type="Proteomes" id="UP000036045"/>
    </source>
</evidence>
<name>A0A0J1LEA9_NIACI</name>